<dbReference type="InterPro" id="IPR036291">
    <property type="entry name" value="NAD(P)-bd_dom_sf"/>
</dbReference>
<dbReference type="GO" id="GO:0016616">
    <property type="term" value="F:oxidoreductase activity, acting on the CH-OH group of donors, NAD or NADP as acceptor"/>
    <property type="evidence" value="ECO:0007669"/>
    <property type="project" value="TreeGrafter"/>
</dbReference>
<dbReference type="CDD" id="cd05233">
    <property type="entry name" value="SDR_c"/>
    <property type="match status" value="1"/>
</dbReference>
<dbReference type="PRINTS" id="PR00080">
    <property type="entry name" value="SDRFAMILY"/>
</dbReference>
<dbReference type="AlphaFoldDB" id="A0A164NEG2"/>
<dbReference type="InterPro" id="IPR020904">
    <property type="entry name" value="Sc_DH/Rdtase_CS"/>
</dbReference>
<comment type="similarity">
    <text evidence="1 3">Belongs to the short-chain dehydrogenases/reductases (SDR) family.</text>
</comment>
<dbReference type="SUPFAM" id="SSF51735">
    <property type="entry name" value="NAD(P)-binding Rossmann-fold domains"/>
    <property type="match status" value="1"/>
</dbReference>
<dbReference type="InterPro" id="IPR002347">
    <property type="entry name" value="SDR_fam"/>
</dbReference>
<evidence type="ECO:0000256" key="1">
    <source>
        <dbReference type="ARBA" id="ARBA00006484"/>
    </source>
</evidence>
<accession>A0A164NEG2</accession>
<dbReference type="STRING" id="1314777.A0A164NEG2"/>
<evidence type="ECO:0000256" key="2">
    <source>
        <dbReference type="ARBA" id="ARBA00022857"/>
    </source>
</evidence>
<proteinExistence type="inferred from homology"/>
<reference evidence="4 5" key="1">
    <citation type="journal article" date="2016" name="Mol. Biol. Evol.">
        <title>Comparative Genomics of Early-Diverging Mushroom-Forming Fungi Provides Insights into the Origins of Lignocellulose Decay Capabilities.</title>
        <authorList>
            <person name="Nagy L.G."/>
            <person name="Riley R."/>
            <person name="Tritt A."/>
            <person name="Adam C."/>
            <person name="Daum C."/>
            <person name="Floudas D."/>
            <person name="Sun H."/>
            <person name="Yadav J.S."/>
            <person name="Pangilinan J."/>
            <person name="Larsson K.H."/>
            <person name="Matsuura K."/>
            <person name="Barry K."/>
            <person name="Labutti K."/>
            <person name="Kuo R."/>
            <person name="Ohm R.A."/>
            <person name="Bhattacharya S.S."/>
            <person name="Shirouzu T."/>
            <person name="Yoshinaga Y."/>
            <person name="Martin F.M."/>
            <person name="Grigoriev I.V."/>
            <person name="Hibbett D.S."/>
        </authorList>
    </citation>
    <scope>NUCLEOTIDE SEQUENCE [LARGE SCALE GENOMIC DNA]</scope>
    <source>
        <strain evidence="4 5">HHB9708</strain>
    </source>
</reference>
<organism evidence="4 5">
    <name type="scientific">Sistotremastrum niveocremeum HHB9708</name>
    <dbReference type="NCBI Taxonomy" id="1314777"/>
    <lineage>
        <taxon>Eukaryota</taxon>
        <taxon>Fungi</taxon>
        <taxon>Dikarya</taxon>
        <taxon>Basidiomycota</taxon>
        <taxon>Agaricomycotina</taxon>
        <taxon>Agaricomycetes</taxon>
        <taxon>Sistotremastrales</taxon>
        <taxon>Sistotremastraceae</taxon>
        <taxon>Sertulicium</taxon>
        <taxon>Sertulicium niveocremeum</taxon>
    </lineage>
</organism>
<keyword evidence="5" id="KW-1185">Reference proteome</keyword>
<gene>
    <name evidence="4" type="ORF">SISNIDRAFT_490865</name>
</gene>
<protein>
    <submittedName>
        <fullName evidence="4">Short-chain dehydrogenase/reductase SDR</fullName>
    </submittedName>
</protein>
<dbReference type="PRINTS" id="PR00081">
    <property type="entry name" value="GDHRDH"/>
</dbReference>
<keyword evidence="2" id="KW-0521">NADP</keyword>
<dbReference type="Pfam" id="PF00106">
    <property type="entry name" value="adh_short"/>
    <property type="match status" value="1"/>
</dbReference>
<dbReference type="OrthoDB" id="498125at2759"/>
<dbReference type="Proteomes" id="UP000076722">
    <property type="component" value="Unassembled WGS sequence"/>
</dbReference>
<evidence type="ECO:0000313" key="5">
    <source>
        <dbReference type="Proteomes" id="UP000076722"/>
    </source>
</evidence>
<evidence type="ECO:0000313" key="4">
    <source>
        <dbReference type="EMBL" id="KZS87627.1"/>
    </source>
</evidence>
<dbReference type="EMBL" id="KV419446">
    <property type="protein sequence ID" value="KZS87627.1"/>
    <property type="molecule type" value="Genomic_DNA"/>
</dbReference>
<dbReference type="PANTHER" id="PTHR42760">
    <property type="entry name" value="SHORT-CHAIN DEHYDROGENASES/REDUCTASES FAMILY MEMBER"/>
    <property type="match status" value="1"/>
</dbReference>
<dbReference type="PROSITE" id="PS00061">
    <property type="entry name" value="ADH_SHORT"/>
    <property type="match status" value="1"/>
</dbReference>
<evidence type="ECO:0000256" key="3">
    <source>
        <dbReference type="RuleBase" id="RU000363"/>
    </source>
</evidence>
<name>A0A164NEG2_9AGAM</name>
<dbReference type="Gene3D" id="3.40.50.720">
    <property type="entry name" value="NAD(P)-binding Rossmann-like Domain"/>
    <property type="match status" value="1"/>
</dbReference>
<sequence>MAFSTFRQLGGVALITGAASGMGRACAINFARAGCRLVLADINEDGLNQTVKEATAGIDSGSEPSVSTAVIDVTQDGALEELIDSIPKRYGRLDYALNAAGILGKYQQFHEEPLEHIDKVLSVNVRAQIAANRAQVQAMLLPKEPLPVRIAQHPDMPEAERVRRMAKAAKFKGSIVNFSSIAGYKSFPGVMGSYTISKHGLIGVTKVMAQQYGLLGVRTNAVNPGLIQTPMVTDDLPEANAFLPAIPAGRLGDVEDVADIALFLCSEEASYINGATLTIDGGMMS</sequence>
<dbReference type="Pfam" id="PF13561">
    <property type="entry name" value="adh_short_C2"/>
    <property type="match status" value="1"/>
</dbReference>